<dbReference type="InterPro" id="IPR033305">
    <property type="entry name" value="Hydin-like"/>
</dbReference>
<evidence type="ECO:0000313" key="1">
    <source>
        <dbReference type="EMBL" id="KAF6204505.1"/>
    </source>
</evidence>
<dbReference type="PANTHER" id="PTHR23053">
    <property type="entry name" value="DLEC1 DELETED IN LUNG AND ESOPHAGEAL CANCER 1"/>
    <property type="match status" value="1"/>
</dbReference>
<dbReference type="Proteomes" id="UP000466442">
    <property type="component" value="Unassembled WGS sequence"/>
</dbReference>
<dbReference type="PANTHER" id="PTHR23053:SF0">
    <property type="entry name" value="HYDROCEPHALUS-INDUCING PROTEIN HOMOLOG"/>
    <property type="match status" value="1"/>
</dbReference>
<evidence type="ECO:0000313" key="2">
    <source>
        <dbReference type="Proteomes" id="UP000466442"/>
    </source>
</evidence>
<name>A0A8S9XAC7_APOLU</name>
<sequence length="371" mass="42322">MLSNGQSLAMKLSGACLELPPSKEVMEFKTPVRKEMINTILLENKTYTPWTLFPVLSGKYFSGDDRVEINPNSKLEYEVKYNPLLSATEDKKHTGSLFFAFPDGRCMLYSLQGETTPPEGVTTILWTLTAKEETPKSLEVENWLYEPQRLKVKISRTDRGDPEMCLIHGPEYIDLPPKCVKQYEVKLYAFHEGVSSWKIEMVNEMLSEYLWYGLTLNVRGIKILDKFTMETNLRVPVVKTVTIENPLGKSANVSFKSPVATLRLLNPISVIQPHQSLTMELEYLPLMFPFEFMEQESAHYGEEAANEVFTEEHRLEFKSPRLGSFFYDVVLVAHPVLPEPPIFVEAHVSSPTVFAVPIKVFSSDKASFDFK</sequence>
<comment type="caution">
    <text evidence="1">The sequence shown here is derived from an EMBL/GenBank/DDBJ whole genome shotgun (WGS) entry which is preliminary data.</text>
</comment>
<dbReference type="GO" id="GO:1904158">
    <property type="term" value="P:axonemal central apparatus assembly"/>
    <property type="evidence" value="ECO:0007669"/>
    <property type="project" value="TreeGrafter"/>
</dbReference>
<proteinExistence type="predicted"/>
<dbReference type="AlphaFoldDB" id="A0A8S9XAC7"/>
<dbReference type="EMBL" id="WIXP02000010">
    <property type="protein sequence ID" value="KAF6204505.1"/>
    <property type="molecule type" value="Genomic_DNA"/>
</dbReference>
<dbReference type="GO" id="GO:0003341">
    <property type="term" value="P:cilium movement"/>
    <property type="evidence" value="ECO:0007669"/>
    <property type="project" value="TreeGrafter"/>
</dbReference>
<dbReference type="GO" id="GO:0005930">
    <property type="term" value="C:axoneme"/>
    <property type="evidence" value="ECO:0007669"/>
    <property type="project" value="TreeGrafter"/>
</dbReference>
<reference evidence="1" key="1">
    <citation type="journal article" date="2021" name="Mol. Ecol. Resour.">
        <title>Apolygus lucorum genome provides insights into omnivorousness and mesophyll feeding.</title>
        <authorList>
            <person name="Liu Y."/>
            <person name="Liu H."/>
            <person name="Wang H."/>
            <person name="Huang T."/>
            <person name="Liu B."/>
            <person name="Yang B."/>
            <person name="Yin L."/>
            <person name="Li B."/>
            <person name="Zhang Y."/>
            <person name="Zhang S."/>
            <person name="Jiang F."/>
            <person name="Zhang X."/>
            <person name="Ren Y."/>
            <person name="Wang B."/>
            <person name="Wang S."/>
            <person name="Lu Y."/>
            <person name="Wu K."/>
            <person name="Fan W."/>
            <person name="Wang G."/>
        </authorList>
    </citation>
    <scope>NUCLEOTIDE SEQUENCE</scope>
    <source>
        <strain evidence="1">12Hb</strain>
    </source>
</reference>
<keyword evidence="2" id="KW-1185">Reference proteome</keyword>
<dbReference type="OrthoDB" id="6626753at2759"/>
<accession>A0A8S9XAC7</accession>
<feature type="non-terminal residue" evidence="1">
    <location>
        <position position="371"/>
    </location>
</feature>
<organism evidence="1 2">
    <name type="scientific">Apolygus lucorum</name>
    <name type="common">Small green plant bug</name>
    <name type="synonym">Lygocoris lucorum</name>
    <dbReference type="NCBI Taxonomy" id="248454"/>
    <lineage>
        <taxon>Eukaryota</taxon>
        <taxon>Metazoa</taxon>
        <taxon>Ecdysozoa</taxon>
        <taxon>Arthropoda</taxon>
        <taxon>Hexapoda</taxon>
        <taxon>Insecta</taxon>
        <taxon>Pterygota</taxon>
        <taxon>Neoptera</taxon>
        <taxon>Paraneoptera</taxon>
        <taxon>Hemiptera</taxon>
        <taxon>Heteroptera</taxon>
        <taxon>Panheteroptera</taxon>
        <taxon>Cimicomorpha</taxon>
        <taxon>Miridae</taxon>
        <taxon>Mirini</taxon>
        <taxon>Apolygus</taxon>
    </lineage>
</organism>
<protein>
    <submittedName>
        <fullName evidence="1">Uncharacterized protein</fullName>
    </submittedName>
</protein>
<gene>
    <name evidence="1" type="ORF">GE061_002847</name>
</gene>